<dbReference type="EMBL" id="KV427229">
    <property type="protein sequence ID" value="KZV78006.1"/>
    <property type="molecule type" value="Genomic_DNA"/>
</dbReference>
<organism evidence="2 3">
    <name type="scientific">Exidia glandulosa HHB12029</name>
    <dbReference type="NCBI Taxonomy" id="1314781"/>
    <lineage>
        <taxon>Eukaryota</taxon>
        <taxon>Fungi</taxon>
        <taxon>Dikarya</taxon>
        <taxon>Basidiomycota</taxon>
        <taxon>Agaricomycotina</taxon>
        <taxon>Agaricomycetes</taxon>
        <taxon>Auriculariales</taxon>
        <taxon>Exidiaceae</taxon>
        <taxon>Exidia</taxon>
    </lineage>
</organism>
<feature type="region of interest" description="Disordered" evidence="1">
    <location>
        <begin position="1"/>
        <end position="24"/>
    </location>
</feature>
<gene>
    <name evidence="2" type="ORF">EXIGLDRAFT_791258</name>
</gene>
<dbReference type="AlphaFoldDB" id="A0A166MGJ0"/>
<dbReference type="Proteomes" id="UP000077266">
    <property type="component" value="Unassembled WGS sequence"/>
</dbReference>
<evidence type="ECO:0000313" key="2">
    <source>
        <dbReference type="EMBL" id="KZV78006.1"/>
    </source>
</evidence>
<accession>A0A166MGJ0</accession>
<name>A0A166MGJ0_EXIGL</name>
<reference evidence="2 3" key="1">
    <citation type="journal article" date="2016" name="Mol. Biol. Evol.">
        <title>Comparative Genomics of Early-Diverging Mushroom-Forming Fungi Provides Insights into the Origins of Lignocellulose Decay Capabilities.</title>
        <authorList>
            <person name="Nagy L.G."/>
            <person name="Riley R."/>
            <person name="Tritt A."/>
            <person name="Adam C."/>
            <person name="Daum C."/>
            <person name="Floudas D."/>
            <person name="Sun H."/>
            <person name="Yadav J.S."/>
            <person name="Pangilinan J."/>
            <person name="Larsson K.H."/>
            <person name="Matsuura K."/>
            <person name="Barry K."/>
            <person name="Labutti K."/>
            <person name="Kuo R."/>
            <person name="Ohm R.A."/>
            <person name="Bhattacharya S.S."/>
            <person name="Shirouzu T."/>
            <person name="Yoshinaga Y."/>
            <person name="Martin F.M."/>
            <person name="Grigoriev I.V."/>
            <person name="Hibbett D.S."/>
        </authorList>
    </citation>
    <scope>NUCLEOTIDE SEQUENCE [LARGE SCALE GENOMIC DNA]</scope>
    <source>
        <strain evidence="2 3">HHB12029</strain>
    </source>
</reference>
<proteinExistence type="predicted"/>
<evidence type="ECO:0000256" key="1">
    <source>
        <dbReference type="SAM" id="MobiDB-lite"/>
    </source>
</evidence>
<evidence type="ECO:0000313" key="3">
    <source>
        <dbReference type="Proteomes" id="UP000077266"/>
    </source>
</evidence>
<sequence>MWGTCGGPRFTDGIAPEPSRSARRPLIPFEYTDHRMRKGPGLVVRAKDKAGRIDVDVNTVMAASAARSLPLQQTVPIFVLARHLSSSAHIAVALLSHSLAPGSTDTSNSYRSRYDDLRTHAFAGSDQRSTSADQHLPSSLRLSPVYRTVPPFVLSGRCGTEKRIRVLIQLPATSRQAVEDSVPSGAIIDLALAG</sequence>
<dbReference type="InParanoid" id="A0A166MGJ0"/>
<keyword evidence="3" id="KW-1185">Reference proteome</keyword>
<protein>
    <submittedName>
        <fullName evidence="2">Uncharacterized protein</fullName>
    </submittedName>
</protein>